<dbReference type="Pfam" id="PF00486">
    <property type="entry name" value="Trans_reg_C"/>
    <property type="match status" value="1"/>
</dbReference>
<comment type="similarity">
    <text evidence="1">Belongs to the AfsR/DnrI/RedD regulatory family.</text>
</comment>
<proteinExistence type="inferred from homology"/>
<feature type="domain" description="OmpR/PhoB-type" evidence="4">
    <location>
        <begin position="1"/>
        <end position="92"/>
    </location>
</feature>
<comment type="caution">
    <text evidence="5">The sequence shown here is derived from an EMBL/GenBank/DDBJ whole genome shotgun (WGS) entry which is preliminary data.</text>
</comment>
<sequence>MLFGVLGPVEVRSATGELVPVGGPRLRALLALLLMDADRVVTAERMIDGLYGKAPPPGAANALQSQVSRLRRGLRAVGARVEFHPAGYRLVADPESVDAYRFERLAREGRRALTAGDHLRAAALLREGLGLWRGAALADVVGAPFAEVQAARLEELRVTAFEDGAEAELALGGHRGMVAELRGMVDAHPLRERLRSQLMRALHGSGRQAEALVVFEDARRTLAEELGTDPSTELGDVHLAVLRDARPPLASLPAQLTSFVGRERECAGIGELLDGARLVTLTGPGGAGKTRLAIEVARRQAGEVCFVDLAPLGDGTRVPQAVGLALGLREYGLLPGSADPLDRLVAELEGRRMLLVADNCEHLLDEVARLVRGLLAACPELRVLATGREALGITGESLCPVTPLALPGPSAGPEEALGHAAVRLFADRVAAVRPRFAVDTGNVGTVSRICAALDGLPLAIELAAARLRSLTVEEVADRLDDRFELLSRGDRTAAPRHRTLRAVIEWSWDLLDARERLLARRLTVFAGGATLETAARVCGVPDTVGAMTGLVDKSLVEAHGGRYHMLDTVREFCAERLAEAGEREAVRRAHATYFHDLAETADAHLRGASQVEWAATLTAEHGNLHAALRWAVRADPVLGLRLVAALSWYWWLSGLRDEGAPHAAALVEALGASVPPELVEEYVLCAVHTAPTGLPGLERAESIIIDRGQPLRRPHLLLLYSMAVMPADAAVSIPPGLLGPDPWSQALLRLSEGHRRMFGGEPAEAEAAFLRALDGFRSIGDRWGAANALDRLAEIAGWRGDRARSSASSDEALALLGELGAAEAAADLLCRRAYGAIRAGGSLAAAYLDYERAAELVRTAGTAETVAGARCGLGEISRLRGDLPGARRLFELALEGDAAATAGAGRTRSRALIGLGRIAEAEGNVAEARTRLRQALDVAAGHRDHPVAAEAVAGAAGLALLEGDAERAALLLGAAVAVSGAQDATRPGVAAGARDRIEAQGAARPEVAAEVRDRIGAGGYATAFERGAAMTREDALALLRPAPPGA</sequence>
<dbReference type="Proteomes" id="UP001501251">
    <property type="component" value="Unassembled WGS sequence"/>
</dbReference>
<accession>A0ABP8BCD1</accession>
<dbReference type="RefSeq" id="WP_344921572.1">
    <property type="nucleotide sequence ID" value="NZ_BAABAQ010000013.1"/>
</dbReference>
<dbReference type="PROSITE" id="PS51755">
    <property type="entry name" value="OMPR_PHOB"/>
    <property type="match status" value="1"/>
</dbReference>
<evidence type="ECO:0000259" key="4">
    <source>
        <dbReference type="PROSITE" id="PS51755"/>
    </source>
</evidence>
<dbReference type="InterPro" id="IPR027417">
    <property type="entry name" value="P-loop_NTPase"/>
</dbReference>
<evidence type="ECO:0000256" key="2">
    <source>
        <dbReference type="ARBA" id="ARBA00023125"/>
    </source>
</evidence>
<dbReference type="SUPFAM" id="SSF46894">
    <property type="entry name" value="C-terminal effector domain of the bipartite response regulators"/>
    <property type="match status" value="1"/>
</dbReference>
<keyword evidence="6" id="KW-1185">Reference proteome</keyword>
<dbReference type="SMART" id="SM01043">
    <property type="entry name" value="BTAD"/>
    <property type="match status" value="1"/>
</dbReference>
<dbReference type="InterPro" id="IPR011990">
    <property type="entry name" value="TPR-like_helical_dom_sf"/>
</dbReference>
<dbReference type="PANTHER" id="PTHR47691:SF3">
    <property type="entry name" value="HTH-TYPE TRANSCRIPTIONAL REGULATOR RV0890C-RELATED"/>
    <property type="match status" value="1"/>
</dbReference>
<dbReference type="InterPro" id="IPR049945">
    <property type="entry name" value="AAA_22"/>
</dbReference>
<evidence type="ECO:0000256" key="1">
    <source>
        <dbReference type="ARBA" id="ARBA00005820"/>
    </source>
</evidence>
<dbReference type="InterPro" id="IPR001867">
    <property type="entry name" value="OmpR/PhoB-type_DNA-bd"/>
</dbReference>
<dbReference type="SUPFAM" id="SSF48452">
    <property type="entry name" value="TPR-like"/>
    <property type="match status" value="2"/>
</dbReference>
<evidence type="ECO:0000313" key="6">
    <source>
        <dbReference type="Proteomes" id="UP001501251"/>
    </source>
</evidence>
<dbReference type="Gene3D" id="3.40.50.300">
    <property type="entry name" value="P-loop containing nucleotide triphosphate hydrolases"/>
    <property type="match status" value="1"/>
</dbReference>
<dbReference type="InterPro" id="IPR005158">
    <property type="entry name" value="BTAD"/>
</dbReference>
<dbReference type="Pfam" id="PF25872">
    <property type="entry name" value="HTH_77"/>
    <property type="match status" value="1"/>
</dbReference>
<dbReference type="Gene3D" id="1.10.10.10">
    <property type="entry name" value="Winged helix-like DNA-binding domain superfamily/Winged helix DNA-binding domain"/>
    <property type="match status" value="1"/>
</dbReference>
<dbReference type="InterPro" id="IPR036388">
    <property type="entry name" value="WH-like_DNA-bd_sf"/>
</dbReference>
<dbReference type="EMBL" id="BAABAQ010000013">
    <property type="protein sequence ID" value="GAA4203367.1"/>
    <property type="molecule type" value="Genomic_DNA"/>
</dbReference>
<name>A0ABP8BCD1_9ACTN</name>
<dbReference type="SUPFAM" id="SSF52540">
    <property type="entry name" value="P-loop containing nucleoside triphosphate hydrolases"/>
    <property type="match status" value="1"/>
</dbReference>
<dbReference type="SMART" id="SM00862">
    <property type="entry name" value="Trans_reg_C"/>
    <property type="match status" value="1"/>
</dbReference>
<reference evidence="6" key="1">
    <citation type="journal article" date="2019" name="Int. J. Syst. Evol. Microbiol.">
        <title>The Global Catalogue of Microorganisms (GCM) 10K type strain sequencing project: providing services to taxonomists for standard genome sequencing and annotation.</title>
        <authorList>
            <consortium name="The Broad Institute Genomics Platform"/>
            <consortium name="The Broad Institute Genome Sequencing Center for Infectious Disease"/>
            <person name="Wu L."/>
            <person name="Ma J."/>
        </authorList>
    </citation>
    <scope>NUCLEOTIDE SEQUENCE [LARGE SCALE GENOMIC DNA]</scope>
    <source>
        <strain evidence="6">JCM 17388</strain>
    </source>
</reference>
<keyword evidence="2 3" id="KW-0238">DNA-binding</keyword>
<dbReference type="Pfam" id="PF13401">
    <property type="entry name" value="AAA_22"/>
    <property type="match status" value="1"/>
</dbReference>
<dbReference type="InterPro" id="IPR016032">
    <property type="entry name" value="Sig_transdc_resp-reg_C-effctor"/>
</dbReference>
<dbReference type="PRINTS" id="PR00364">
    <property type="entry name" value="DISEASERSIST"/>
</dbReference>
<protein>
    <submittedName>
        <fullName evidence="5">BTAD domain-containing putative transcriptional regulator</fullName>
    </submittedName>
</protein>
<evidence type="ECO:0000256" key="3">
    <source>
        <dbReference type="PROSITE-ProRule" id="PRU01091"/>
    </source>
</evidence>
<dbReference type="Gene3D" id="1.25.40.10">
    <property type="entry name" value="Tetratricopeptide repeat domain"/>
    <property type="match status" value="2"/>
</dbReference>
<dbReference type="PANTHER" id="PTHR47691">
    <property type="entry name" value="REGULATOR-RELATED"/>
    <property type="match status" value="1"/>
</dbReference>
<dbReference type="CDD" id="cd15831">
    <property type="entry name" value="BTAD"/>
    <property type="match status" value="1"/>
</dbReference>
<dbReference type="InterPro" id="IPR058852">
    <property type="entry name" value="HTH_77"/>
</dbReference>
<organism evidence="5 6">
    <name type="scientific">Streptosporangium oxazolinicum</name>
    <dbReference type="NCBI Taxonomy" id="909287"/>
    <lineage>
        <taxon>Bacteria</taxon>
        <taxon>Bacillati</taxon>
        <taxon>Actinomycetota</taxon>
        <taxon>Actinomycetes</taxon>
        <taxon>Streptosporangiales</taxon>
        <taxon>Streptosporangiaceae</taxon>
        <taxon>Streptosporangium</taxon>
    </lineage>
</organism>
<dbReference type="Pfam" id="PF03704">
    <property type="entry name" value="BTAD"/>
    <property type="match status" value="1"/>
</dbReference>
<gene>
    <name evidence="5" type="ORF">GCM10022252_60920</name>
</gene>
<feature type="DNA-binding region" description="OmpR/PhoB-type" evidence="3">
    <location>
        <begin position="1"/>
        <end position="92"/>
    </location>
</feature>
<evidence type="ECO:0000313" key="5">
    <source>
        <dbReference type="EMBL" id="GAA4203367.1"/>
    </source>
</evidence>